<dbReference type="Proteomes" id="UP000030512">
    <property type="component" value="Chromosome"/>
</dbReference>
<organism evidence="2 3">
    <name type="scientific">Methylomonas denitrificans</name>
    <dbReference type="NCBI Taxonomy" id="1538553"/>
    <lineage>
        <taxon>Bacteria</taxon>
        <taxon>Pseudomonadati</taxon>
        <taxon>Pseudomonadota</taxon>
        <taxon>Gammaproteobacteria</taxon>
        <taxon>Methylococcales</taxon>
        <taxon>Methylococcaceae</taxon>
        <taxon>Methylomonas</taxon>
    </lineage>
</organism>
<proteinExistence type="predicted"/>
<dbReference type="PROSITE" id="PS51257">
    <property type="entry name" value="PROKAR_LIPOPROTEIN"/>
    <property type="match status" value="1"/>
</dbReference>
<dbReference type="InterPro" id="IPR025362">
    <property type="entry name" value="DUF4266"/>
</dbReference>
<dbReference type="AlphaFoldDB" id="A0A140E3E5"/>
<gene>
    <name evidence="2" type="ORF">JT25_000200</name>
</gene>
<dbReference type="EMBL" id="CP014476">
    <property type="protein sequence ID" value="AMK74919.1"/>
    <property type="molecule type" value="Genomic_DNA"/>
</dbReference>
<dbReference type="KEGG" id="mdn:JT25_000200"/>
<name>A0A140E3E5_9GAMM</name>
<dbReference type="STRING" id="1538553.JT25_000200"/>
<sequence>MNQLEKLVKLLLICGICGLQGCAEVLPWERGNLAKRDMALNPKPNLTHFRDHIFTSKEASQGGHSGSGGGCGCN</sequence>
<protein>
    <recommendedName>
        <fullName evidence="1">DUF4266 domain-containing protein</fullName>
    </recommendedName>
</protein>
<evidence type="ECO:0000313" key="2">
    <source>
        <dbReference type="EMBL" id="AMK74919.1"/>
    </source>
</evidence>
<evidence type="ECO:0000313" key="3">
    <source>
        <dbReference type="Proteomes" id="UP000030512"/>
    </source>
</evidence>
<keyword evidence="3" id="KW-1185">Reference proteome</keyword>
<feature type="domain" description="DUF4266" evidence="1">
    <location>
        <begin position="25"/>
        <end position="74"/>
    </location>
</feature>
<evidence type="ECO:0000259" key="1">
    <source>
        <dbReference type="Pfam" id="PF14086"/>
    </source>
</evidence>
<dbReference type="OrthoDB" id="5574393at2"/>
<reference evidence="2 3" key="1">
    <citation type="journal article" date="2015" name="Environ. Microbiol.">
        <title>Methane oxidation coupled to nitrate reduction under hypoxia by the Gammaproteobacterium Methylomonas denitrificans, sp. nov. type strain FJG1.</title>
        <authorList>
            <person name="Kits K.D."/>
            <person name="Klotz M.G."/>
            <person name="Stein L.Y."/>
        </authorList>
    </citation>
    <scope>NUCLEOTIDE SEQUENCE [LARGE SCALE GENOMIC DNA]</scope>
    <source>
        <strain evidence="2 3">FJG1</strain>
    </source>
</reference>
<accession>A0A140E3E5</accession>
<dbReference type="Pfam" id="PF14086">
    <property type="entry name" value="DUF4266"/>
    <property type="match status" value="1"/>
</dbReference>
<dbReference type="RefSeq" id="WP_052142136.1">
    <property type="nucleotide sequence ID" value="NZ_CP014476.1"/>
</dbReference>